<keyword evidence="4 6" id="KW-1133">Transmembrane helix</keyword>
<comment type="subcellular location">
    <subcellularLocation>
        <location evidence="1">Cell membrane</location>
        <topology evidence="1">Multi-pass membrane protein</topology>
    </subcellularLocation>
</comment>
<evidence type="ECO:0000256" key="3">
    <source>
        <dbReference type="ARBA" id="ARBA00022692"/>
    </source>
</evidence>
<evidence type="ECO:0000256" key="4">
    <source>
        <dbReference type="ARBA" id="ARBA00022989"/>
    </source>
</evidence>
<accession>A0ABS3QE47</accession>
<dbReference type="InterPro" id="IPR050833">
    <property type="entry name" value="Poly_Biosynth_Transport"/>
</dbReference>
<feature type="transmembrane region" description="Helical" evidence="6">
    <location>
        <begin position="167"/>
        <end position="185"/>
    </location>
</feature>
<evidence type="ECO:0000256" key="2">
    <source>
        <dbReference type="ARBA" id="ARBA00022475"/>
    </source>
</evidence>
<keyword evidence="3 6" id="KW-0812">Transmembrane</keyword>
<dbReference type="EMBL" id="JAGETZ010000004">
    <property type="protein sequence ID" value="MBO2009521.1"/>
    <property type="molecule type" value="Genomic_DNA"/>
</dbReference>
<feature type="transmembrane region" description="Helical" evidence="6">
    <location>
        <begin position="380"/>
        <end position="398"/>
    </location>
</feature>
<evidence type="ECO:0000256" key="5">
    <source>
        <dbReference type="ARBA" id="ARBA00023136"/>
    </source>
</evidence>
<feature type="transmembrane region" description="Helical" evidence="6">
    <location>
        <begin position="335"/>
        <end position="359"/>
    </location>
</feature>
<keyword evidence="5 6" id="KW-0472">Membrane</keyword>
<feature type="transmembrane region" description="Helical" evidence="6">
    <location>
        <begin position="313"/>
        <end position="329"/>
    </location>
</feature>
<name>A0ABS3QE47_9BACT</name>
<feature type="transmembrane region" description="Helical" evidence="6">
    <location>
        <begin position="232"/>
        <end position="250"/>
    </location>
</feature>
<sequence length="514" mass="56180">MSDSVSRSRSALMGTISSQAFTIISMLVSIVSTPMMLRYLDKDAYGLSILFFQITNYLGSFDLGIGTAVIRQLAMYRGDDEHNQLMINRILSTGTIAAGILGLIVTIAAFLFAPFVPGIYHLRPDLASDAVPIICWMGLYAGLQFLQRGTGGLFFAHHRQTLIGTSTFVVTLTGTILTVIFLYYGAGLWSFVYSAFFQLVGSGIVQIVLLRRYYPHLRILVKYFDSKLLRELFNYGIFLFVNGIAGLVIMQTDRLVIGQVISLAAVSVFSLTTRIPEVVMGLIAKVMDNATPALMEITTRESDEQARVQYKRILVLVTALCMLSFWLVVSLNGWFIAIWVGPSFFAGKLVLVLAMGITVQQTLVRTGSSFLYAKGITRSVSLMGLVEAPINITLSIFLGHRIGLPGVLIGTLVASLLTSVWYTPYLLSRHLGLTLGAIAGAVVKPLVGVSLAGAVVYGLVWSVRHVLPDSLPLFFIVGAVAGLLLTAFTWVFFLRTPFAAYVPAPLRRYLLVAV</sequence>
<reference evidence="7 8" key="1">
    <citation type="submission" date="2021-03" db="EMBL/GenBank/DDBJ databases">
        <authorList>
            <person name="Kim M.K."/>
        </authorList>
    </citation>
    <scope>NUCLEOTIDE SEQUENCE [LARGE SCALE GENOMIC DNA]</scope>
    <source>
        <strain evidence="7 8">BT442</strain>
    </source>
</reference>
<gene>
    <name evidence="7" type="ORF">J4E00_10700</name>
</gene>
<comment type="caution">
    <text evidence="7">The sequence shown here is derived from an EMBL/GenBank/DDBJ whole genome shotgun (WGS) entry which is preliminary data.</text>
</comment>
<feature type="transmembrane region" description="Helical" evidence="6">
    <location>
        <begin position="44"/>
        <end position="70"/>
    </location>
</feature>
<evidence type="ECO:0000313" key="7">
    <source>
        <dbReference type="EMBL" id="MBO2009521.1"/>
    </source>
</evidence>
<feature type="transmembrane region" description="Helical" evidence="6">
    <location>
        <begin position="12"/>
        <end position="32"/>
    </location>
</feature>
<feature type="transmembrane region" description="Helical" evidence="6">
    <location>
        <begin position="435"/>
        <end position="461"/>
    </location>
</feature>
<feature type="transmembrane region" description="Helical" evidence="6">
    <location>
        <begin position="191"/>
        <end position="211"/>
    </location>
</feature>
<keyword evidence="2" id="KW-1003">Cell membrane</keyword>
<feature type="transmembrane region" description="Helical" evidence="6">
    <location>
        <begin position="90"/>
        <end position="114"/>
    </location>
</feature>
<feature type="transmembrane region" description="Helical" evidence="6">
    <location>
        <begin position="404"/>
        <end position="423"/>
    </location>
</feature>
<evidence type="ECO:0000256" key="6">
    <source>
        <dbReference type="SAM" id="Phobius"/>
    </source>
</evidence>
<dbReference type="RefSeq" id="WP_208175152.1">
    <property type="nucleotide sequence ID" value="NZ_JAGETZ010000004.1"/>
</dbReference>
<dbReference type="Pfam" id="PF01943">
    <property type="entry name" value="Polysacc_synt"/>
    <property type="match status" value="1"/>
</dbReference>
<keyword evidence="8" id="KW-1185">Reference proteome</keyword>
<feature type="transmembrane region" description="Helical" evidence="6">
    <location>
        <begin position="473"/>
        <end position="493"/>
    </location>
</feature>
<evidence type="ECO:0000256" key="1">
    <source>
        <dbReference type="ARBA" id="ARBA00004651"/>
    </source>
</evidence>
<feature type="transmembrane region" description="Helical" evidence="6">
    <location>
        <begin position="126"/>
        <end position="146"/>
    </location>
</feature>
<evidence type="ECO:0000313" key="8">
    <source>
        <dbReference type="Proteomes" id="UP000664369"/>
    </source>
</evidence>
<dbReference type="PANTHER" id="PTHR30250:SF26">
    <property type="entry name" value="PSMA PROTEIN"/>
    <property type="match status" value="1"/>
</dbReference>
<feature type="transmembrane region" description="Helical" evidence="6">
    <location>
        <begin position="256"/>
        <end position="275"/>
    </location>
</feature>
<proteinExistence type="predicted"/>
<dbReference type="Proteomes" id="UP000664369">
    <property type="component" value="Unassembled WGS sequence"/>
</dbReference>
<dbReference type="InterPro" id="IPR002797">
    <property type="entry name" value="Polysacc_synth"/>
</dbReference>
<organism evidence="7 8">
    <name type="scientific">Hymenobacter negativus</name>
    <dbReference type="NCBI Taxonomy" id="2795026"/>
    <lineage>
        <taxon>Bacteria</taxon>
        <taxon>Pseudomonadati</taxon>
        <taxon>Bacteroidota</taxon>
        <taxon>Cytophagia</taxon>
        <taxon>Cytophagales</taxon>
        <taxon>Hymenobacteraceae</taxon>
        <taxon>Hymenobacter</taxon>
    </lineage>
</organism>
<protein>
    <submittedName>
        <fullName evidence="7">Oligosaccharide flippase family protein</fullName>
    </submittedName>
</protein>
<dbReference type="PANTHER" id="PTHR30250">
    <property type="entry name" value="PST FAMILY PREDICTED COLANIC ACID TRANSPORTER"/>
    <property type="match status" value="1"/>
</dbReference>